<evidence type="ECO:0000256" key="1">
    <source>
        <dbReference type="ARBA" id="ARBA00023015"/>
    </source>
</evidence>
<evidence type="ECO:0000313" key="7">
    <source>
        <dbReference type="EMBL" id="QUF08199.1"/>
    </source>
</evidence>
<dbReference type="PROSITE" id="PS50977">
    <property type="entry name" value="HTH_TETR_2"/>
    <property type="match status" value="1"/>
</dbReference>
<protein>
    <submittedName>
        <fullName evidence="7">TetR/AcrR family transcriptional regulator C-terminal domain-containing protein</fullName>
    </submittedName>
</protein>
<dbReference type="InterPro" id="IPR036271">
    <property type="entry name" value="Tet_transcr_reg_TetR-rel_C_sf"/>
</dbReference>
<proteinExistence type="predicted"/>
<evidence type="ECO:0000256" key="2">
    <source>
        <dbReference type="ARBA" id="ARBA00023125"/>
    </source>
</evidence>
<dbReference type="SUPFAM" id="SSF48498">
    <property type="entry name" value="Tetracyclin repressor-like, C-terminal domain"/>
    <property type="match status" value="1"/>
</dbReference>
<dbReference type="AlphaFoldDB" id="A0AA45LD58"/>
<feature type="domain" description="HTH tetR-type" evidence="6">
    <location>
        <begin position="72"/>
        <end position="132"/>
    </location>
</feature>
<dbReference type="GO" id="GO:0003700">
    <property type="term" value="F:DNA-binding transcription factor activity"/>
    <property type="evidence" value="ECO:0007669"/>
    <property type="project" value="TreeGrafter"/>
</dbReference>
<dbReference type="PANTHER" id="PTHR30055:SF151">
    <property type="entry name" value="TRANSCRIPTIONAL REGULATORY PROTEIN"/>
    <property type="match status" value="1"/>
</dbReference>
<dbReference type="Pfam" id="PF02909">
    <property type="entry name" value="TetR_C_1"/>
    <property type="match status" value="1"/>
</dbReference>
<dbReference type="Gene3D" id="1.10.357.10">
    <property type="entry name" value="Tetracycline Repressor, domain 2"/>
    <property type="match status" value="1"/>
</dbReference>
<dbReference type="InterPro" id="IPR001647">
    <property type="entry name" value="HTH_TetR"/>
</dbReference>
<name>A0AA45LD58_9PSEU</name>
<dbReference type="EMBL" id="CP073249">
    <property type="protein sequence ID" value="QUF08199.1"/>
    <property type="molecule type" value="Genomic_DNA"/>
</dbReference>
<dbReference type="Pfam" id="PF00440">
    <property type="entry name" value="TetR_N"/>
    <property type="match status" value="1"/>
</dbReference>
<evidence type="ECO:0000256" key="3">
    <source>
        <dbReference type="ARBA" id="ARBA00023163"/>
    </source>
</evidence>
<dbReference type="PRINTS" id="PR00455">
    <property type="entry name" value="HTHTETR"/>
</dbReference>
<sequence>MERAARGRPRRYCGRACQARAYRARRDAGDDPRGRGAARRGAGQRGAGLGGDARGRGVSGEAGARRRGGGPSWDRAGVVRAAVELADDEGLGALSMRALAARAGVATMSLYRHVSGRADLISAMVDAVLVEAHGLARDRAGGGAGGSGEGLGWREALEREARAEWSLYREHPWALGALGTSRPPLGPQLIAVVDRYLAALAGRGVDPATGLSVFLLVSGYVQGMALLLVSESEQARDTGVSGPQWWGARGKWAEAVDYPWVRELAAGAAPGERDLNEWFDFGLARVLDGIALQVES</sequence>
<dbReference type="InterPro" id="IPR004111">
    <property type="entry name" value="Repressor_TetR_C"/>
</dbReference>
<dbReference type="GO" id="GO:0045892">
    <property type="term" value="P:negative regulation of DNA-templated transcription"/>
    <property type="evidence" value="ECO:0007669"/>
    <property type="project" value="InterPro"/>
</dbReference>
<feature type="region of interest" description="Disordered" evidence="5">
    <location>
        <begin position="20"/>
        <end position="73"/>
    </location>
</feature>
<dbReference type="Proteomes" id="UP000677152">
    <property type="component" value="Chromosome"/>
</dbReference>
<evidence type="ECO:0000259" key="6">
    <source>
        <dbReference type="PROSITE" id="PS50977"/>
    </source>
</evidence>
<evidence type="ECO:0000256" key="5">
    <source>
        <dbReference type="SAM" id="MobiDB-lite"/>
    </source>
</evidence>
<feature type="DNA-binding region" description="H-T-H motif" evidence="4">
    <location>
        <begin position="95"/>
        <end position="114"/>
    </location>
</feature>
<organism evidence="7 8">
    <name type="scientific">Actinosynnema pretiosum subsp. pretiosum</name>
    <dbReference type="NCBI Taxonomy" id="103721"/>
    <lineage>
        <taxon>Bacteria</taxon>
        <taxon>Bacillati</taxon>
        <taxon>Actinomycetota</taxon>
        <taxon>Actinomycetes</taxon>
        <taxon>Pseudonocardiales</taxon>
        <taxon>Pseudonocardiaceae</taxon>
        <taxon>Actinosynnema</taxon>
    </lineage>
</organism>
<feature type="compositionally biased region" description="Basic and acidic residues" evidence="5">
    <location>
        <begin position="24"/>
        <end position="34"/>
    </location>
</feature>
<accession>A0AA45LD58</accession>
<keyword evidence="3" id="KW-0804">Transcription</keyword>
<keyword evidence="2 4" id="KW-0238">DNA-binding</keyword>
<evidence type="ECO:0000256" key="4">
    <source>
        <dbReference type="PROSITE-ProRule" id="PRU00335"/>
    </source>
</evidence>
<dbReference type="GO" id="GO:0000976">
    <property type="term" value="F:transcription cis-regulatory region binding"/>
    <property type="evidence" value="ECO:0007669"/>
    <property type="project" value="TreeGrafter"/>
</dbReference>
<dbReference type="PANTHER" id="PTHR30055">
    <property type="entry name" value="HTH-TYPE TRANSCRIPTIONAL REGULATOR RUTR"/>
    <property type="match status" value="1"/>
</dbReference>
<dbReference type="SUPFAM" id="SSF46689">
    <property type="entry name" value="Homeodomain-like"/>
    <property type="match status" value="1"/>
</dbReference>
<dbReference type="Gene3D" id="1.10.10.60">
    <property type="entry name" value="Homeodomain-like"/>
    <property type="match status" value="1"/>
</dbReference>
<evidence type="ECO:0000313" key="8">
    <source>
        <dbReference type="Proteomes" id="UP000677152"/>
    </source>
</evidence>
<reference evidence="7" key="1">
    <citation type="submission" date="2021-04" db="EMBL/GenBank/DDBJ databases">
        <title>Genomic sequence of Actinosynnema pretiosum subsp. pretiosum ATCC 31280 (C-14919).</title>
        <authorList>
            <person name="Bai L."/>
            <person name="Wang X."/>
            <person name="Xiao Y."/>
        </authorList>
    </citation>
    <scope>NUCLEOTIDE SEQUENCE</scope>
    <source>
        <strain evidence="7">ATCC 31280</strain>
    </source>
</reference>
<gene>
    <name evidence="7" type="ORF">KCV87_27175</name>
</gene>
<keyword evidence="1" id="KW-0805">Transcription regulation</keyword>
<feature type="compositionally biased region" description="Gly residues" evidence="5">
    <location>
        <begin position="43"/>
        <end position="60"/>
    </location>
</feature>
<dbReference type="InterPro" id="IPR050109">
    <property type="entry name" value="HTH-type_TetR-like_transc_reg"/>
</dbReference>
<dbReference type="InterPro" id="IPR009057">
    <property type="entry name" value="Homeodomain-like_sf"/>
</dbReference>